<evidence type="ECO:0000313" key="2">
    <source>
        <dbReference type="EMBL" id="MDQ2094828.1"/>
    </source>
</evidence>
<protein>
    <submittedName>
        <fullName evidence="2">VCBS repeat-containing protein</fullName>
    </submittedName>
</protein>
<proteinExistence type="predicted"/>
<comment type="caution">
    <text evidence="2">The sequence shown here is derived from an EMBL/GenBank/DDBJ whole genome shotgun (WGS) entry which is preliminary data.</text>
</comment>
<dbReference type="AlphaFoldDB" id="A0AAJ1UBL1"/>
<evidence type="ECO:0000313" key="3">
    <source>
        <dbReference type="Proteomes" id="UP001227162"/>
    </source>
</evidence>
<sequence>MRGPAGWLIASLIAVFPDARGVGAEAIEAARFIAPTQAYDHGILGDDVEYAGMIVTLDDGRAFRVDLSQGGRVFEDIAPRLWDVTGDGTPEVVVIETDPAVGAQLAVYGMSGNGIAKLAATPHIGQTHRWLSPIGAADFDGDGRIEIAYVDRPHLAKVVRLWRMESGTLRHVADIAGFTNHRIGWDFIAGGVRVCGTGPEVVPEMIVADRDWRRVVALTFDGGVARTRDLGAYDGPGSLTQAQRRCP</sequence>
<dbReference type="InterPro" id="IPR013517">
    <property type="entry name" value="FG-GAP"/>
</dbReference>
<keyword evidence="1" id="KW-0732">Signal</keyword>
<dbReference type="RefSeq" id="WP_317626438.1">
    <property type="nucleotide sequence ID" value="NZ_JANFFA010000003.1"/>
</dbReference>
<dbReference type="Pfam" id="PF13517">
    <property type="entry name" value="FG-GAP_3"/>
    <property type="match status" value="1"/>
</dbReference>
<name>A0AAJ1UBL1_9RHOB</name>
<evidence type="ECO:0000256" key="1">
    <source>
        <dbReference type="ARBA" id="ARBA00022729"/>
    </source>
</evidence>
<dbReference type="SUPFAM" id="SSF69318">
    <property type="entry name" value="Integrin alpha N-terminal domain"/>
    <property type="match status" value="1"/>
</dbReference>
<dbReference type="Proteomes" id="UP001227162">
    <property type="component" value="Unassembled WGS sequence"/>
</dbReference>
<gene>
    <name evidence="2" type="ORF">NOI20_11955</name>
</gene>
<dbReference type="EMBL" id="JANFFA010000003">
    <property type="protein sequence ID" value="MDQ2094828.1"/>
    <property type="molecule type" value="Genomic_DNA"/>
</dbReference>
<accession>A0AAJ1UBL1</accession>
<dbReference type="InterPro" id="IPR028994">
    <property type="entry name" value="Integrin_alpha_N"/>
</dbReference>
<reference evidence="2" key="2">
    <citation type="submission" date="2023-04" db="EMBL/GenBank/DDBJ databases">
        <title>'Rhodoalgimonas zhirmunskyi' gen. nov., isolated from a red alga.</title>
        <authorList>
            <person name="Nedashkovskaya O.I."/>
            <person name="Otstavnykh N.Y."/>
            <person name="Bystritskaya E.P."/>
            <person name="Balabanova L.A."/>
            <person name="Isaeva M.P."/>
        </authorList>
    </citation>
    <scope>NUCLEOTIDE SEQUENCE</scope>
    <source>
        <strain evidence="2">10Alg 79</strain>
    </source>
</reference>
<keyword evidence="3" id="KW-1185">Reference proteome</keyword>
<reference evidence="2" key="1">
    <citation type="submission" date="2022-07" db="EMBL/GenBank/DDBJ databases">
        <authorList>
            <person name="Otstavnykh N."/>
            <person name="Isaeva M."/>
            <person name="Bystritskaya E."/>
        </authorList>
    </citation>
    <scope>NUCLEOTIDE SEQUENCE</scope>
    <source>
        <strain evidence="2">10Alg 79</strain>
    </source>
</reference>
<organism evidence="2 3">
    <name type="scientific">Rhodalgimonas zhirmunskyi</name>
    <dbReference type="NCBI Taxonomy" id="2964767"/>
    <lineage>
        <taxon>Bacteria</taxon>
        <taxon>Pseudomonadati</taxon>
        <taxon>Pseudomonadota</taxon>
        <taxon>Alphaproteobacteria</taxon>
        <taxon>Rhodobacterales</taxon>
        <taxon>Roseobacteraceae</taxon>
        <taxon>Rhodalgimonas</taxon>
    </lineage>
</organism>